<sequence length="185" mass="21333">MQSKNKRKRIDYSAKVGEVVVDVEAFVKNKSSENAKKISTTAEHIEIDIYFDKHYFDRQQHGDQEGKRDGIDSDTVKALLVEAGKHLFYYSIKNKTFSFVNFDVVPRPERIVLTKEVEGELPLNIVVEYHYLGLNKFEVTLKTAMKISGFKLSDGQYQLILHPDETSTLMRLEKTKLLLVSECTR</sequence>
<organism evidence="1 2">
    <name type="scientific">Pedobacter petrophilus</name>
    <dbReference type="NCBI Taxonomy" id="1908241"/>
    <lineage>
        <taxon>Bacteria</taxon>
        <taxon>Pseudomonadati</taxon>
        <taxon>Bacteroidota</taxon>
        <taxon>Sphingobacteriia</taxon>
        <taxon>Sphingobacteriales</taxon>
        <taxon>Sphingobacteriaceae</taxon>
        <taxon>Pedobacter</taxon>
    </lineage>
</organism>
<comment type="caution">
    <text evidence="1">The sequence shown here is derived from an EMBL/GenBank/DDBJ whole genome shotgun (WGS) entry which is preliminary data.</text>
</comment>
<proteinExistence type="predicted"/>
<name>A0A7K0FZ75_9SPHI</name>
<dbReference type="EMBL" id="WKKH01000011">
    <property type="protein sequence ID" value="MRX76279.1"/>
    <property type="molecule type" value="Genomic_DNA"/>
</dbReference>
<dbReference type="RefSeq" id="WP_154280511.1">
    <property type="nucleotide sequence ID" value="NZ_JBHUJQ010000001.1"/>
</dbReference>
<evidence type="ECO:0000313" key="2">
    <source>
        <dbReference type="Proteomes" id="UP000487757"/>
    </source>
</evidence>
<accession>A0A7K0FZ75</accession>
<keyword evidence="2" id="KW-1185">Reference proteome</keyword>
<protein>
    <submittedName>
        <fullName evidence="1">Uncharacterized protein</fullName>
    </submittedName>
</protein>
<evidence type="ECO:0000313" key="1">
    <source>
        <dbReference type="EMBL" id="MRX76279.1"/>
    </source>
</evidence>
<reference evidence="1 2" key="1">
    <citation type="submission" date="2019-11" db="EMBL/GenBank/DDBJ databases">
        <title>Pedobacter petrophilus genome.</title>
        <authorList>
            <person name="Feldbauer M.J."/>
            <person name="Newman J.D."/>
        </authorList>
    </citation>
    <scope>NUCLEOTIDE SEQUENCE [LARGE SCALE GENOMIC DNA]</scope>
    <source>
        <strain evidence="1 2">LMG 29686</strain>
    </source>
</reference>
<dbReference type="Proteomes" id="UP000487757">
    <property type="component" value="Unassembled WGS sequence"/>
</dbReference>
<gene>
    <name evidence="1" type="ORF">GJU39_09275</name>
</gene>
<dbReference type="OrthoDB" id="758404at2"/>
<dbReference type="AlphaFoldDB" id="A0A7K0FZ75"/>